<dbReference type="CDD" id="cd03219">
    <property type="entry name" value="ABC_Mj1267_LivG_branched"/>
    <property type="match status" value="1"/>
</dbReference>
<dbReference type="FunFam" id="3.40.50.300:FF:000421">
    <property type="entry name" value="Branched-chain amino acid ABC transporter ATP-binding protein"/>
    <property type="match status" value="1"/>
</dbReference>
<evidence type="ECO:0000259" key="5">
    <source>
        <dbReference type="PROSITE" id="PS50893"/>
    </source>
</evidence>
<dbReference type="InterPro" id="IPR003593">
    <property type="entry name" value="AAA+_ATPase"/>
</dbReference>
<dbReference type="Gene3D" id="3.40.50.300">
    <property type="entry name" value="P-loop containing nucleotide triphosphate hydrolases"/>
    <property type="match status" value="1"/>
</dbReference>
<accession>A0A2N3YJA3</accession>
<dbReference type="PROSITE" id="PS00211">
    <property type="entry name" value="ABC_TRANSPORTER_1"/>
    <property type="match status" value="1"/>
</dbReference>
<dbReference type="PANTHER" id="PTHR45772">
    <property type="entry name" value="CONSERVED COMPONENT OF ABC TRANSPORTER FOR NATURAL AMINO ACIDS-RELATED"/>
    <property type="match status" value="1"/>
</dbReference>
<dbReference type="GO" id="GO:0005886">
    <property type="term" value="C:plasma membrane"/>
    <property type="evidence" value="ECO:0007669"/>
    <property type="project" value="TreeGrafter"/>
</dbReference>
<evidence type="ECO:0000256" key="3">
    <source>
        <dbReference type="ARBA" id="ARBA00022840"/>
    </source>
</evidence>
<dbReference type="InterPro" id="IPR051120">
    <property type="entry name" value="ABC_AA/LPS_Transport"/>
</dbReference>
<keyword evidence="3 6" id="KW-0067">ATP-binding</keyword>
<dbReference type="InterPro" id="IPR003439">
    <property type="entry name" value="ABC_transporter-like_ATP-bd"/>
</dbReference>
<dbReference type="GO" id="GO:0016887">
    <property type="term" value="F:ATP hydrolysis activity"/>
    <property type="evidence" value="ECO:0007669"/>
    <property type="project" value="InterPro"/>
</dbReference>
<evidence type="ECO:0000256" key="1">
    <source>
        <dbReference type="ARBA" id="ARBA00022448"/>
    </source>
</evidence>
<dbReference type="PROSITE" id="PS50893">
    <property type="entry name" value="ABC_TRANSPORTER_2"/>
    <property type="match status" value="1"/>
</dbReference>
<dbReference type="EMBL" id="PJNE01000001">
    <property type="protein sequence ID" value="PKW26919.1"/>
    <property type="molecule type" value="Genomic_DNA"/>
</dbReference>
<dbReference type="InterPro" id="IPR017871">
    <property type="entry name" value="ABC_transporter-like_CS"/>
</dbReference>
<evidence type="ECO:0000256" key="4">
    <source>
        <dbReference type="SAM" id="MobiDB-lite"/>
    </source>
</evidence>
<reference evidence="6 7" key="1">
    <citation type="submission" date="2017-12" db="EMBL/GenBank/DDBJ databases">
        <title>Sequencing the genomes of 1000 Actinobacteria strains.</title>
        <authorList>
            <person name="Klenk H.-P."/>
        </authorList>
    </citation>
    <scope>NUCLEOTIDE SEQUENCE [LARGE SCALE GENOMIC DNA]</scope>
    <source>
        <strain evidence="6 7">DSM 12806</strain>
    </source>
</reference>
<keyword evidence="2" id="KW-0547">Nucleotide-binding</keyword>
<dbReference type="SMART" id="SM00382">
    <property type="entry name" value="AAA"/>
    <property type="match status" value="1"/>
</dbReference>
<evidence type="ECO:0000313" key="6">
    <source>
        <dbReference type="EMBL" id="PKW26919.1"/>
    </source>
</evidence>
<dbReference type="SUPFAM" id="SSF52540">
    <property type="entry name" value="P-loop containing nucleoside triphosphate hydrolases"/>
    <property type="match status" value="1"/>
</dbReference>
<sequence>MPDTTHPAPDAPAADAPAGAREIPTLAVEDVTVRFGGIVALDAVSFSVAPRSIHALIGPNGAGKSTCFNAVTGIYRPTSGRVTLGDAVLTDTPPHEVARLGVGRAFQNLALVGGSSVLDNVMLGRYSLTKGGFLSYGLRLPRTMKAERRHGERAAEICDFLGIGAHLHRPAGVLSYGDQKRVDIARALAVEPTVLLLDEPAAGMNASETADLARLIRDISEGLSISILLVEHDMGLVMGIADRVTVLDFGRLIADDTPAVVQKDPAVIRAYLGSVEEESA</sequence>
<dbReference type="RefSeq" id="WP_101395412.1">
    <property type="nucleotide sequence ID" value="NZ_PJNE01000001.1"/>
</dbReference>
<feature type="compositionally biased region" description="Low complexity" evidence="4">
    <location>
        <begin position="7"/>
        <end position="18"/>
    </location>
</feature>
<dbReference type="Proteomes" id="UP000233781">
    <property type="component" value="Unassembled WGS sequence"/>
</dbReference>
<protein>
    <submittedName>
        <fullName evidence="6">Amino acid/amide ABC transporter ATP-binding protein 1 (HAAT family)</fullName>
    </submittedName>
</protein>
<comment type="caution">
    <text evidence="6">The sequence shown here is derived from an EMBL/GenBank/DDBJ whole genome shotgun (WGS) entry which is preliminary data.</text>
</comment>
<proteinExistence type="predicted"/>
<evidence type="ECO:0000256" key="2">
    <source>
        <dbReference type="ARBA" id="ARBA00022741"/>
    </source>
</evidence>
<dbReference type="AlphaFoldDB" id="A0A2N3YJA3"/>
<name>A0A2N3YJA3_9MICO</name>
<dbReference type="Pfam" id="PF12399">
    <property type="entry name" value="BCA_ABC_TP_C"/>
    <property type="match status" value="1"/>
</dbReference>
<evidence type="ECO:0000313" key="7">
    <source>
        <dbReference type="Proteomes" id="UP000233781"/>
    </source>
</evidence>
<organism evidence="6 7">
    <name type="scientific">Phycicoccus duodecadis</name>
    <dbReference type="NCBI Taxonomy" id="173053"/>
    <lineage>
        <taxon>Bacteria</taxon>
        <taxon>Bacillati</taxon>
        <taxon>Actinomycetota</taxon>
        <taxon>Actinomycetes</taxon>
        <taxon>Micrococcales</taxon>
        <taxon>Intrasporangiaceae</taxon>
        <taxon>Phycicoccus</taxon>
    </lineage>
</organism>
<dbReference type="PANTHER" id="PTHR45772:SF1">
    <property type="entry name" value="ABC TRANSPORTER ATP-BINDING PROTEIN"/>
    <property type="match status" value="1"/>
</dbReference>
<dbReference type="Pfam" id="PF00005">
    <property type="entry name" value="ABC_tran"/>
    <property type="match status" value="1"/>
</dbReference>
<gene>
    <name evidence="6" type="ORF">ATL31_1748</name>
</gene>
<dbReference type="InterPro" id="IPR027417">
    <property type="entry name" value="P-loop_NTPase"/>
</dbReference>
<dbReference type="OrthoDB" id="9805514at2"/>
<dbReference type="GO" id="GO:0005524">
    <property type="term" value="F:ATP binding"/>
    <property type="evidence" value="ECO:0007669"/>
    <property type="project" value="UniProtKB-KW"/>
</dbReference>
<keyword evidence="7" id="KW-1185">Reference proteome</keyword>
<dbReference type="InterPro" id="IPR032823">
    <property type="entry name" value="BCA_ABC_TP_C"/>
</dbReference>
<keyword evidence="1" id="KW-0813">Transport</keyword>
<feature type="domain" description="ABC transporter" evidence="5">
    <location>
        <begin position="26"/>
        <end position="274"/>
    </location>
</feature>
<feature type="region of interest" description="Disordered" evidence="4">
    <location>
        <begin position="1"/>
        <end position="20"/>
    </location>
</feature>